<sequence length="364" mass="40058">MEDAGIGSVGQMKDRLDPYGFEYPSDCDPSLEAQRESLYLPVLTRRAVKWDKLLRRQPNAGGAARVRRAATVKRYVRKGVPHAHRGDVWMATSGAQALMEANVGYYARLLAEEKDPVLVDTIATDLNRTFPENVYFQDGAQPSLKESLARVLASYGHHNDAVGYCQGMNFLAGYLLIVTRSEEKSFWLMDALIGRILPDYYTRDMLGVRVDQEVLGELLASKLPAVAGHVARLGVPWPLLTARWFLCLYVDVLPVETVLRVWDSLFYEGSKVLFRVAVTLVRHHQAQVLAAGGFPAVVTAFRAMATGSFARDCHTFMQRTFVDPGSLPMATITALRDSIRARLLQEGGGQEGGRRGGGGRGGGG</sequence>
<dbReference type="FunFam" id="1.10.8.270:FF:000016">
    <property type="entry name" value="TBC1 domain family member 2A"/>
    <property type="match status" value="1"/>
</dbReference>
<dbReference type="PANTHER" id="PTHR47219:SF10">
    <property type="entry name" value="GROWTH HORMONE-REGULATED TBC PROTEIN 1"/>
    <property type="match status" value="1"/>
</dbReference>
<protein>
    <recommendedName>
        <fullName evidence="3">Growth hormone-regulated TBC protein 1</fullName>
    </recommendedName>
</protein>
<dbReference type="FunFam" id="1.10.472.80:FF:000029">
    <property type="entry name" value="Growth hormone-regulated TBC protein 1"/>
    <property type="match status" value="1"/>
</dbReference>
<dbReference type="AlphaFoldDB" id="A0AAJ7XI68"/>
<dbReference type="CTD" id="79774"/>
<dbReference type="Gene3D" id="1.10.10.2750">
    <property type="match status" value="1"/>
</dbReference>
<dbReference type="PANTHER" id="PTHR47219">
    <property type="entry name" value="RAB GTPASE-ACTIVATING PROTEIN 1-LIKE"/>
    <property type="match status" value="1"/>
</dbReference>
<keyword evidence="5" id="KW-1185">Reference proteome</keyword>
<gene>
    <name evidence="6" type="primary">GRTP1</name>
</gene>
<evidence type="ECO:0000259" key="4">
    <source>
        <dbReference type="PROSITE" id="PS50086"/>
    </source>
</evidence>
<dbReference type="KEGG" id="pmrn:116957178"/>
<evidence type="ECO:0000313" key="5">
    <source>
        <dbReference type="Proteomes" id="UP001318040"/>
    </source>
</evidence>
<dbReference type="SMART" id="SM00164">
    <property type="entry name" value="TBC"/>
    <property type="match status" value="1"/>
</dbReference>
<evidence type="ECO:0000256" key="2">
    <source>
        <dbReference type="ARBA" id="ARBA00043879"/>
    </source>
</evidence>
<dbReference type="GO" id="GO:0005096">
    <property type="term" value="F:GTPase activator activity"/>
    <property type="evidence" value="ECO:0007669"/>
    <property type="project" value="UniProtKB-KW"/>
</dbReference>
<dbReference type="Pfam" id="PF00566">
    <property type="entry name" value="RabGAP-TBC"/>
    <property type="match status" value="1"/>
</dbReference>
<feature type="domain" description="Rab-GAP TBC" evidence="4">
    <location>
        <begin position="79"/>
        <end position="269"/>
    </location>
</feature>
<dbReference type="InterPro" id="IPR050302">
    <property type="entry name" value="Rab_GAP_TBC_domain"/>
</dbReference>
<accession>A0AAJ7XI68</accession>
<organism evidence="5 6">
    <name type="scientific">Petromyzon marinus</name>
    <name type="common">Sea lamprey</name>
    <dbReference type="NCBI Taxonomy" id="7757"/>
    <lineage>
        <taxon>Eukaryota</taxon>
        <taxon>Metazoa</taxon>
        <taxon>Chordata</taxon>
        <taxon>Craniata</taxon>
        <taxon>Vertebrata</taxon>
        <taxon>Cyclostomata</taxon>
        <taxon>Hyperoartia</taxon>
        <taxon>Petromyzontiformes</taxon>
        <taxon>Petromyzontidae</taxon>
        <taxon>Petromyzon</taxon>
    </lineage>
</organism>
<dbReference type="InterPro" id="IPR035969">
    <property type="entry name" value="Rab-GAP_TBC_sf"/>
</dbReference>
<dbReference type="RefSeq" id="XP_032835072.1">
    <property type="nucleotide sequence ID" value="XM_032979181.1"/>
</dbReference>
<name>A0AAJ7XI68_PETMA</name>
<keyword evidence="1" id="KW-0343">GTPase activation</keyword>
<dbReference type="InterPro" id="IPR000195">
    <property type="entry name" value="Rab-GAP-TBC_dom"/>
</dbReference>
<dbReference type="Gene3D" id="1.10.472.80">
    <property type="entry name" value="Ypt/Rab-GAP domain of gyp1p, domain 3"/>
    <property type="match status" value="1"/>
</dbReference>
<reference evidence="6" key="1">
    <citation type="submission" date="2025-08" db="UniProtKB">
        <authorList>
            <consortium name="RefSeq"/>
        </authorList>
    </citation>
    <scope>IDENTIFICATION</scope>
    <source>
        <tissue evidence="6">Sperm</tissue>
    </source>
</reference>
<evidence type="ECO:0000313" key="6">
    <source>
        <dbReference type="RefSeq" id="XP_032835072.1"/>
    </source>
</evidence>
<dbReference type="GO" id="GO:0031267">
    <property type="term" value="F:small GTPase binding"/>
    <property type="evidence" value="ECO:0007669"/>
    <property type="project" value="TreeGrafter"/>
</dbReference>
<proteinExistence type="predicted"/>
<dbReference type="Gene3D" id="1.10.8.270">
    <property type="entry name" value="putative rabgap domain of human tbc1 domain family member 14 like domains"/>
    <property type="match status" value="1"/>
</dbReference>
<dbReference type="SUPFAM" id="SSF47923">
    <property type="entry name" value="Ypt/Rab-GAP domain of gyp1p"/>
    <property type="match status" value="2"/>
</dbReference>
<dbReference type="Proteomes" id="UP001318040">
    <property type="component" value="Chromosome 70"/>
</dbReference>
<feature type="non-terminal residue" evidence="6">
    <location>
        <position position="364"/>
    </location>
</feature>
<evidence type="ECO:0000256" key="3">
    <source>
        <dbReference type="ARBA" id="ARBA00070878"/>
    </source>
</evidence>
<evidence type="ECO:0000256" key="1">
    <source>
        <dbReference type="ARBA" id="ARBA00022468"/>
    </source>
</evidence>
<dbReference type="PROSITE" id="PS50086">
    <property type="entry name" value="TBC_RABGAP"/>
    <property type="match status" value="1"/>
</dbReference>
<comment type="function">
    <text evidence="2">May act as a GTPase-activating protein for Rab family protein(s).</text>
</comment>